<evidence type="ECO:0000313" key="7">
    <source>
        <dbReference type="EMBL" id="KGD61070.1"/>
    </source>
</evidence>
<evidence type="ECO:0000256" key="1">
    <source>
        <dbReference type="ARBA" id="ARBA00023015"/>
    </source>
</evidence>
<dbReference type="RefSeq" id="WP_052042763.1">
    <property type="nucleotide sequence ID" value="NZ_ARXU01000006.1"/>
</dbReference>
<dbReference type="PROSITE" id="PS50977">
    <property type="entry name" value="HTH_TETR_2"/>
    <property type="match status" value="1"/>
</dbReference>
<protein>
    <submittedName>
        <fullName evidence="7">Transcriptional regulator</fullName>
    </submittedName>
</protein>
<feature type="region of interest" description="Disordered" evidence="5">
    <location>
        <begin position="1"/>
        <end position="21"/>
    </location>
</feature>
<dbReference type="PRINTS" id="PR00455">
    <property type="entry name" value="HTHTETR"/>
</dbReference>
<evidence type="ECO:0000256" key="2">
    <source>
        <dbReference type="ARBA" id="ARBA00023125"/>
    </source>
</evidence>
<dbReference type="InterPro" id="IPR050109">
    <property type="entry name" value="HTH-type_TetR-like_transc_reg"/>
</dbReference>
<evidence type="ECO:0000259" key="6">
    <source>
        <dbReference type="PROSITE" id="PS50977"/>
    </source>
</evidence>
<dbReference type="InterPro" id="IPR001647">
    <property type="entry name" value="HTH_TetR"/>
</dbReference>
<evidence type="ECO:0000313" key="8">
    <source>
        <dbReference type="Proteomes" id="UP000029443"/>
    </source>
</evidence>
<dbReference type="PANTHER" id="PTHR30055">
    <property type="entry name" value="HTH-TYPE TRANSCRIPTIONAL REGULATOR RUTR"/>
    <property type="match status" value="1"/>
</dbReference>
<feature type="DNA-binding region" description="H-T-H motif" evidence="4">
    <location>
        <begin position="42"/>
        <end position="61"/>
    </location>
</feature>
<dbReference type="PANTHER" id="PTHR30055:SF234">
    <property type="entry name" value="HTH-TYPE TRANSCRIPTIONAL REGULATOR BETI"/>
    <property type="match status" value="1"/>
</dbReference>
<gene>
    <name evidence="7" type="ORF">T9A_01930</name>
</gene>
<organism evidence="7 8">
    <name type="scientific">Alcanivorax jadensis T9</name>
    <dbReference type="NCBI Taxonomy" id="1177181"/>
    <lineage>
        <taxon>Bacteria</taxon>
        <taxon>Pseudomonadati</taxon>
        <taxon>Pseudomonadota</taxon>
        <taxon>Gammaproteobacteria</taxon>
        <taxon>Oceanospirillales</taxon>
        <taxon>Alcanivoracaceae</taxon>
        <taxon>Alcanivorax</taxon>
    </lineage>
</organism>
<evidence type="ECO:0000256" key="5">
    <source>
        <dbReference type="SAM" id="MobiDB-lite"/>
    </source>
</evidence>
<feature type="domain" description="HTH tetR-type" evidence="6">
    <location>
        <begin position="19"/>
        <end position="79"/>
    </location>
</feature>
<keyword evidence="2 4" id="KW-0238">DNA-binding</keyword>
<keyword evidence="1" id="KW-0805">Transcription regulation</keyword>
<sequence length="224" mass="25918">MQSDSGQKRRRGRPVGKTGDTRERILEAAREVYGEHGTYGTTVALILKQADVSRPTFYKYFSSAVDVIDEIIRDCNEDVERLFVKVFEQPQKEFYDYLPMALSGYLNWGRSKGLLMEARFRELHDRSSPVSRYRDEHNRRIVAILHDSMVKHGRTPPGDLALTSLVQGIEHLGYQFCMQAEHTEMPHYIQVMGRLCIAMLGNRHDWQEMMASPFFSRLLGLEES</sequence>
<evidence type="ECO:0000256" key="4">
    <source>
        <dbReference type="PROSITE-ProRule" id="PRU00335"/>
    </source>
</evidence>
<reference evidence="7 8" key="1">
    <citation type="submission" date="2012-09" db="EMBL/GenBank/DDBJ databases">
        <title>Genome Sequence of alkane-degrading Bacterium Alcanivorax jadensis T9.</title>
        <authorList>
            <person name="Lai Q."/>
            <person name="Shao Z."/>
        </authorList>
    </citation>
    <scope>NUCLEOTIDE SEQUENCE [LARGE SCALE GENOMIC DNA]</scope>
    <source>
        <strain evidence="7 8">T9</strain>
    </source>
</reference>
<accession>A0ABR4WD06</accession>
<name>A0ABR4WD06_9GAMM</name>
<dbReference type="Pfam" id="PF00440">
    <property type="entry name" value="TetR_N"/>
    <property type="match status" value="1"/>
</dbReference>
<keyword evidence="3" id="KW-0804">Transcription</keyword>
<evidence type="ECO:0000256" key="3">
    <source>
        <dbReference type="ARBA" id="ARBA00023163"/>
    </source>
</evidence>
<dbReference type="SUPFAM" id="SSF46689">
    <property type="entry name" value="Homeodomain-like"/>
    <property type="match status" value="1"/>
</dbReference>
<proteinExistence type="predicted"/>
<comment type="caution">
    <text evidence="7">The sequence shown here is derived from an EMBL/GenBank/DDBJ whole genome shotgun (WGS) entry which is preliminary data.</text>
</comment>
<dbReference type="EMBL" id="ARXU01000006">
    <property type="protein sequence ID" value="KGD61070.1"/>
    <property type="molecule type" value="Genomic_DNA"/>
</dbReference>
<dbReference type="Proteomes" id="UP000029443">
    <property type="component" value="Unassembled WGS sequence"/>
</dbReference>
<dbReference type="Gene3D" id="1.10.357.10">
    <property type="entry name" value="Tetracycline Repressor, domain 2"/>
    <property type="match status" value="1"/>
</dbReference>
<keyword evidence="8" id="KW-1185">Reference proteome</keyword>
<dbReference type="InterPro" id="IPR009057">
    <property type="entry name" value="Homeodomain-like_sf"/>
</dbReference>